<proteinExistence type="predicted"/>
<feature type="domain" description="DUF427" evidence="1">
    <location>
        <begin position="26"/>
        <end position="114"/>
    </location>
</feature>
<dbReference type="PANTHER" id="PTHR34310">
    <property type="entry name" value="DUF427 DOMAIN PROTEIN (AFU_ORTHOLOGUE AFUA_3G02220)"/>
    <property type="match status" value="1"/>
</dbReference>
<dbReference type="Pfam" id="PF04248">
    <property type="entry name" value="NTP_transf_9"/>
    <property type="match status" value="1"/>
</dbReference>
<evidence type="ECO:0000313" key="3">
    <source>
        <dbReference type="Proteomes" id="UP000632289"/>
    </source>
</evidence>
<dbReference type="Gene3D" id="2.170.150.40">
    <property type="entry name" value="Domain of unknown function (DUF427)"/>
    <property type="match status" value="1"/>
</dbReference>
<dbReference type="EMBL" id="JACXYU010000003">
    <property type="protein sequence ID" value="MBD3931756.1"/>
    <property type="molecule type" value="Genomic_DNA"/>
</dbReference>
<protein>
    <submittedName>
        <fullName evidence="2">DUF427 domain-containing protein</fullName>
    </submittedName>
</protein>
<reference evidence="2" key="1">
    <citation type="submission" date="2020-09" db="EMBL/GenBank/DDBJ databases">
        <title>Secondary metabolite and genome analysis of marine Streptomyces chumphonensis KK1-2T.</title>
        <authorList>
            <person name="Phongsopitanun W."/>
            <person name="Kanchanasin P."/>
            <person name="Pittayakhajonwut P."/>
            <person name="Suwanborirux K."/>
            <person name="Tanasupawat S."/>
        </authorList>
    </citation>
    <scope>NUCLEOTIDE SEQUENCE</scope>
    <source>
        <strain evidence="2">KK1-2</strain>
    </source>
</reference>
<name>A0A927ICZ0_9ACTN</name>
<evidence type="ECO:0000259" key="1">
    <source>
        <dbReference type="Pfam" id="PF04248"/>
    </source>
</evidence>
<dbReference type="AlphaFoldDB" id="A0A927ICZ0"/>
<sequence length="120" mass="13097">MSTAGHHGGTTGGGHRIRVERGDRHVRVELGGRVVAESRRPVLLHETGLPVRYYLPPQDVRTELLETSTTRTVCPFKGTASYWSLPGGERDVAWAYPEPLPEVADIAGLLCFYAAEVVGD</sequence>
<dbReference type="InterPro" id="IPR007361">
    <property type="entry name" value="DUF427"/>
</dbReference>
<accession>A0A927ICZ0</accession>
<dbReference type="InterPro" id="IPR038694">
    <property type="entry name" value="DUF427_sf"/>
</dbReference>
<dbReference type="RefSeq" id="WP_191209039.1">
    <property type="nucleotide sequence ID" value="NZ_BAABKL010000018.1"/>
</dbReference>
<dbReference type="Proteomes" id="UP000632289">
    <property type="component" value="Unassembled WGS sequence"/>
</dbReference>
<evidence type="ECO:0000313" key="2">
    <source>
        <dbReference type="EMBL" id="MBD3931756.1"/>
    </source>
</evidence>
<organism evidence="2 3">
    <name type="scientific">Streptomyces chumphonensis</name>
    <dbReference type="NCBI Taxonomy" id="1214925"/>
    <lineage>
        <taxon>Bacteria</taxon>
        <taxon>Bacillati</taxon>
        <taxon>Actinomycetota</taxon>
        <taxon>Actinomycetes</taxon>
        <taxon>Kitasatosporales</taxon>
        <taxon>Streptomycetaceae</taxon>
        <taxon>Streptomyces</taxon>
    </lineage>
</organism>
<dbReference type="PANTHER" id="PTHR34310:SF8">
    <property type="entry name" value="CONSERVED PROTEIN"/>
    <property type="match status" value="1"/>
</dbReference>
<keyword evidence="3" id="KW-1185">Reference proteome</keyword>
<gene>
    <name evidence="2" type="ORF">IF129_09305</name>
</gene>
<comment type="caution">
    <text evidence="2">The sequence shown here is derived from an EMBL/GenBank/DDBJ whole genome shotgun (WGS) entry which is preliminary data.</text>
</comment>